<evidence type="ECO:0000256" key="3">
    <source>
        <dbReference type="ARBA" id="ARBA00022553"/>
    </source>
</evidence>
<dbReference type="Proteomes" id="UP001056426">
    <property type="component" value="Chromosome"/>
</dbReference>
<dbReference type="RefSeq" id="WP_250724429.1">
    <property type="nucleotide sequence ID" value="NZ_CP098400.1"/>
</dbReference>
<feature type="transmembrane region" description="Helical" evidence="6">
    <location>
        <begin position="21"/>
        <end position="44"/>
    </location>
</feature>
<dbReference type="CDD" id="cd17546">
    <property type="entry name" value="REC_hyHK_CKI1_RcsC-like"/>
    <property type="match status" value="1"/>
</dbReference>
<dbReference type="Pfam" id="PF00072">
    <property type="entry name" value="Response_reg"/>
    <property type="match status" value="1"/>
</dbReference>
<keyword evidence="10" id="KW-1185">Reference proteome</keyword>
<sequence length="573" mass="64863">MMDLFISEQNDQADMDTKSKSLLLNLSSMTFTLVVLVEGIWSLIDERAELAIPFLTLGFILTINHLSIKSLKSTLRLNIFLAILFVTCCFFVLLGGNTGVGIIWVMIFPFFAIALTGRQNGLRWAMALALALALDFLLLKDLSIFFVNYGTNQSTYYFIMYLVFTLAAFAFQFIRSEVLLEKERIILDTQNRNKAQEDLLSKLSHQIRTPLSNITGILDILESTKLNDEQKDAVNTIHASANNLVSVVNNLVMASSLTMKESNDISNFNLYNTLNNVLRLFPYENYRVRLSLSLAADIPSQLTGNSIKIKQILLNLINSIVTRPTGSEPRSITIEVKKAQAMPDMVELIFRIISDFVYKPDSDSHANESFYNYQDLHRLNAGKVINFLDLAITQKMIESDGHTLNIITNPKYTIFEFNATFASAAGRFTVSSDSYDKRAENRFKNRVELSDASILLVEDNFSNQQIICLYLKNEVKSIDIAFNGKEAIDKFGTAKYDLILMDVQMPIMDGFKATQKIRELERTTNTRVPIIAVTANAFPEDKERCLAVGMDDYISKPFQPEDLLKKIKQFLNN</sequence>
<keyword evidence="6" id="KW-0472">Membrane</keyword>
<dbReference type="PROSITE" id="PS50109">
    <property type="entry name" value="HIS_KIN"/>
    <property type="match status" value="1"/>
</dbReference>
<feature type="transmembrane region" description="Helical" evidence="6">
    <location>
        <begin position="155"/>
        <end position="174"/>
    </location>
</feature>
<evidence type="ECO:0000256" key="4">
    <source>
        <dbReference type="ARBA" id="ARBA00023012"/>
    </source>
</evidence>
<feature type="transmembrane region" description="Helical" evidence="6">
    <location>
        <begin position="75"/>
        <end position="94"/>
    </location>
</feature>
<evidence type="ECO:0000256" key="5">
    <source>
        <dbReference type="PROSITE-ProRule" id="PRU00169"/>
    </source>
</evidence>
<dbReference type="Gene3D" id="1.10.287.130">
    <property type="match status" value="1"/>
</dbReference>
<comment type="catalytic activity">
    <reaction evidence="1">
        <text>ATP + protein L-histidine = ADP + protein N-phospho-L-histidine.</text>
        <dbReference type="EC" id="2.7.13.3"/>
    </reaction>
</comment>
<keyword evidence="3 5" id="KW-0597">Phosphoprotein</keyword>
<dbReference type="InterPro" id="IPR011006">
    <property type="entry name" value="CheY-like_superfamily"/>
</dbReference>
<dbReference type="SUPFAM" id="SSF47384">
    <property type="entry name" value="Homodimeric domain of signal transducing histidine kinase"/>
    <property type="match status" value="1"/>
</dbReference>
<dbReference type="KEGG" id="alkq:M9189_02830"/>
<evidence type="ECO:0000256" key="2">
    <source>
        <dbReference type="ARBA" id="ARBA00012438"/>
    </source>
</evidence>
<feature type="modified residue" description="4-aspartylphosphate" evidence="5">
    <location>
        <position position="502"/>
    </location>
</feature>
<evidence type="ECO:0000313" key="10">
    <source>
        <dbReference type="Proteomes" id="UP001056426"/>
    </source>
</evidence>
<gene>
    <name evidence="9" type="ORF">M9189_02830</name>
</gene>
<feature type="domain" description="Histidine kinase" evidence="7">
    <location>
        <begin position="202"/>
        <end position="423"/>
    </location>
</feature>
<organism evidence="9 10">
    <name type="scientific">Xiashengella succiniciproducens</name>
    <dbReference type="NCBI Taxonomy" id="2949635"/>
    <lineage>
        <taxon>Bacteria</taxon>
        <taxon>Pseudomonadati</taxon>
        <taxon>Bacteroidota</taxon>
        <taxon>Bacteroidia</taxon>
        <taxon>Marinilabiliales</taxon>
        <taxon>Marinilabiliaceae</taxon>
        <taxon>Xiashengella</taxon>
    </lineage>
</organism>
<dbReference type="SMART" id="SM00388">
    <property type="entry name" value="HisKA"/>
    <property type="match status" value="1"/>
</dbReference>
<dbReference type="PROSITE" id="PS50110">
    <property type="entry name" value="RESPONSE_REGULATORY"/>
    <property type="match status" value="1"/>
</dbReference>
<dbReference type="InterPro" id="IPR036097">
    <property type="entry name" value="HisK_dim/P_sf"/>
</dbReference>
<evidence type="ECO:0000256" key="6">
    <source>
        <dbReference type="SAM" id="Phobius"/>
    </source>
</evidence>
<dbReference type="GO" id="GO:0000155">
    <property type="term" value="F:phosphorelay sensor kinase activity"/>
    <property type="evidence" value="ECO:0007669"/>
    <property type="project" value="InterPro"/>
</dbReference>
<proteinExistence type="predicted"/>
<evidence type="ECO:0000256" key="1">
    <source>
        <dbReference type="ARBA" id="ARBA00000085"/>
    </source>
</evidence>
<keyword evidence="6" id="KW-1133">Transmembrane helix</keyword>
<dbReference type="Gene3D" id="3.40.50.2300">
    <property type="match status" value="1"/>
</dbReference>
<dbReference type="PANTHER" id="PTHR45339">
    <property type="entry name" value="HYBRID SIGNAL TRANSDUCTION HISTIDINE KINASE J"/>
    <property type="match status" value="1"/>
</dbReference>
<dbReference type="CDD" id="cd00082">
    <property type="entry name" value="HisKA"/>
    <property type="match status" value="1"/>
</dbReference>
<dbReference type="InterPro" id="IPR003661">
    <property type="entry name" value="HisK_dim/P_dom"/>
</dbReference>
<evidence type="ECO:0000313" key="9">
    <source>
        <dbReference type="EMBL" id="URW80289.1"/>
    </source>
</evidence>
<accession>A0A9J6ZRR3</accession>
<dbReference type="EC" id="2.7.13.3" evidence="2"/>
<keyword evidence="4" id="KW-0902">Two-component regulatory system</keyword>
<dbReference type="SUPFAM" id="SSF52172">
    <property type="entry name" value="CheY-like"/>
    <property type="match status" value="1"/>
</dbReference>
<feature type="domain" description="Response regulatory" evidence="8">
    <location>
        <begin position="453"/>
        <end position="571"/>
    </location>
</feature>
<dbReference type="InterPro" id="IPR005467">
    <property type="entry name" value="His_kinase_dom"/>
</dbReference>
<protein>
    <recommendedName>
        <fullName evidence="2">histidine kinase</fullName>
        <ecNumber evidence="2">2.7.13.3</ecNumber>
    </recommendedName>
</protein>
<feature type="transmembrane region" description="Helical" evidence="6">
    <location>
        <begin position="50"/>
        <end position="68"/>
    </location>
</feature>
<evidence type="ECO:0000259" key="7">
    <source>
        <dbReference type="PROSITE" id="PS50109"/>
    </source>
</evidence>
<name>A0A9J6ZRR3_9BACT</name>
<dbReference type="InterPro" id="IPR001789">
    <property type="entry name" value="Sig_transdc_resp-reg_receiver"/>
</dbReference>
<dbReference type="SMART" id="SM00448">
    <property type="entry name" value="REC"/>
    <property type="match status" value="1"/>
</dbReference>
<dbReference type="PANTHER" id="PTHR45339:SF1">
    <property type="entry name" value="HYBRID SIGNAL TRANSDUCTION HISTIDINE KINASE J"/>
    <property type="match status" value="1"/>
</dbReference>
<dbReference type="EMBL" id="CP098400">
    <property type="protein sequence ID" value="URW80289.1"/>
    <property type="molecule type" value="Genomic_DNA"/>
</dbReference>
<feature type="transmembrane region" description="Helical" evidence="6">
    <location>
        <begin position="124"/>
        <end position="149"/>
    </location>
</feature>
<evidence type="ECO:0000259" key="8">
    <source>
        <dbReference type="PROSITE" id="PS50110"/>
    </source>
</evidence>
<dbReference type="Pfam" id="PF00512">
    <property type="entry name" value="HisKA"/>
    <property type="match status" value="1"/>
</dbReference>
<reference evidence="9" key="2">
    <citation type="submission" date="2022-06" db="EMBL/GenBank/DDBJ databases">
        <title>Xiashengella guii gen. nov. sp. nov., a bacterium isolated form anaerobic digestion tank.</title>
        <authorList>
            <person name="Huang H."/>
        </authorList>
    </citation>
    <scope>NUCLEOTIDE SEQUENCE</scope>
    <source>
        <strain evidence="9">Ai-910</strain>
    </source>
</reference>
<keyword evidence="6" id="KW-0812">Transmembrane</keyword>
<reference evidence="9" key="1">
    <citation type="submission" date="2022-05" db="EMBL/GenBank/DDBJ databases">
        <authorList>
            <person name="Sun X."/>
        </authorList>
    </citation>
    <scope>NUCLEOTIDE SEQUENCE</scope>
    <source>
        <strain evidence="9">Ai-910</strain>
    </source>
</reference>
<dbReference type="AlphaFoldDB" id="A0A9J6ZRR3"/>